<organism evidence="1 2">
    <name type="scientific">Tenacibaculum soleae</name>
    <dbReference type="NCBI Taxonomy" id="447689"/>
    <lineage>
        <taxon>Bacteria</taxon>
        <taxon>Pseudomonadati</taxon>
        <taxon>Bacteroidota</taxon>
        <taxon>Flavobacteriia</taxon>
        <taxon>Flavobacteriales</taxon>
        <taxon>Flavobacteriaceae</taxon>
        <taxon>Tenacibaculum</taxon>
    </lineage>
</organism>
<reference evidence="1 2" key="1">
    <citation type="submission" date="2016-06" db="EMBL/GenBank/DDBJ databases">
        <title>Draft Genome Sequence of Tenacibaculum soleae UCD-KL19.</title>
        <authorList>
            <person name="Eisen J.A."/>
            <person name="Coil D.A."/>
            <person name="Lujan K.M."/>
        </authorList>
    </citation>
    <scope>NUCLEOTIDE SEQUENCE [LARGE SCALE GENOMIC DNA]</scope>
    <source>
        <strain evidence="1 2">UCD-KL19</strain>
    </source>
</reference>
<protein>
    <submittedName>
        <fullName evidence="1">TIGR02453 family protein</fullName>
    </submittedName>
</protein>
<proteinExistence type="predicted"/>
<dbReference type="OrthoDB" id="9794241at2"/>
<sequence>MQLEKSTLQFLQDLKENNTREWFAEQKDTFKEVQNQAKDFYAQIRENLEKHDVVDKFKLFRIYRDVRFSKDKTPYQPHFAGSFSRKGKHLRGGYYLRIRPGESFLAGGFWEPNKEDLLRIRKEIEMDASDFRDILKDPEFVQLFGGKFEGAELRSAPRGFDKSHPDIDLLRKKGFIAVRNFSDKEVLSKDFLSEINRSYKALRPFFNLMSDVLTTNLNGESLI</sequence>
<gene>
    <name evidence="1" type="ORF">BA195_12455</name>
</gene>
<dbReference type="Proteomes" id="UP000093186">
    <property type="component" value="Unassembled WGS sequence"/>
</dbReference>
<dbReference type="InterPro" id="IPR012808">
    <property type="entry name" value="CHP02453"/>
</dbReference>
<dbReference type="PANTHER" id="PTHR36452:SF1">
    <property type="entry name" value="DUF2461 DOMAIN-CONTAINING PROTEIN"/>
    <property type="match status" value="1"/>
</dbReference>
<evidence type="ECO:0000313" key="1">
    <source>
        <dbReference type="EMBL" id="OCK42019.1"/>
    </source>
</evidence>
<keyword evidence="2" id="KW-1185">Reference proteome</keyword>
<name>A0A1B9XWW7_9FLAO</name>
<dbReference type="RefSeq" id="WP_068706051.1">
    <property type="nucleotide sequence ID" value="NZ_JAUOSW010000007.1"/>
</dbReference>
<dbReference type="PIRSF" id="PIRSF028451">
    <property type="entry name" value="UCP028451"/>
    <property type="match status" value="1"/>
</dbReference>
<evidence type="ECO:0000313" key="2">
    <source>
        <dbReference type="Proteomes" id="UP000093186"/>
    </source>
</evidence>
<dbReference type="NCBIfam" id="TIGR02453">
    <property type="entry name" value="TIGR02453 family protein"/>
    <property type="match status" value="1"/>
</dbReference>
<dbReference type="EMBL" id="MAKX01000035">
    <property type="protein sequence ID" value="OCK42019.1"/>
    <property type="molecule type" value="Genomic_DNA"/>
</dbReference>
<dbReference type="AlphaFoldDB" id="A0A1B9XWW7"/>
<comment type="caution">
    <text evidence="1">The sequence shown here is derived from an EMBL/GenBank/DDBJ whole genome shotgun (WGS) entry which is preliminary data.</text>
</comment>
<dbReference type="InterPro" id="IPR015996">
    <property type="entry name" value="UCP028451"/>
</dbReference>
<dbReference type="Pfam" id="PF09365">
    <property type="entry name" value="DUF2461"/>
    <property type="match status" value="1"/>
</dbReference>
<dbReference type="PANTHER" id="PTHR36452">
    <property type="entry name" value="CHROMOSOME 12, WHOLE GENOME SHOTGUN SEQUENCE"/>
    <property type="match status" value="1"/>
</dbReference>
<accession>A0A1B9XWW7</accession>